<dbReference type="InterPro" id="IPR011320">
    <property type="entry name" value="RNase_H1_N"/>
</dbReference>
<comment type="caution">
    <text evidence="3">The sequence shown here is derived from an EMBL/GenBank/DDBJ whole genome shotgun (WGS) entry which is preliminary data.</text>
</comment>
<dbReference type="InterPro" id="IPR037056">
    <property type="entry name" value="RNase_H1_N_sf"/>
</dbReference>
<dbReference type="SUPFAM" id="SSF55658">
    <property type="entry name" value="L9 N-domain-like"/>
    <property type="match status" value="1"/>
</dbReference>
<reference evidence="3 4" key="1">
    <citation type="journal article" date="2024" name="G3 (Bethesda)">
        <title>Genome assembly of Hibiscus sabdariffa L. provides insights into metabolisms of medicinal natural products.</title>
        <authorList>
            <person name="Kim T."/>
        </authorList>
    </citation>
    <scope>NUCLEOTIDE SEQUENCE [LARGE SCALE GENOMIC DNA]</scope>
    <source>
        <strain evidence="3">TK-2024</strain>
        <tissue evidence="3">Old leaves</tissue>
    </source>
</reference>
<sequence length="482" mass="55673">MSMKPNNRKLKKGGGEHWNMDFELEIEIKLAEIASKELELQTFKKELDLLRLRLRKQKGEKSSELNNSPVKDSITPNTGTIERRTDDLRCDPKVNKRPNTGTGLFDEEDRAKYYYVVFNGPNAGIYDSWPAATDAIHGFSGISWKKYKTKEEAERAQKQWLGPRTYSSALKEDKPFQDKKTVLGTIPKVNPSRQRIPEPRFPILKAEAAGLFDMNIENWIRLHNEIRLHDGSTMRTDRYYTTDREDTGSKVIILQGADPKMVYKLFLAGLVEAIYMSDQLAEISLFPLNIKRALVYYQKRVAQGRPVFMKIWSTIPDWEDGKIYTPYSFIKIGVSSGSASMANPKCLPARIPDLIELAKERAAMLAQQFNQLQRITRESEIKVNYTSNKIIIISMYNKTIPEEDFTMLTNWEIKYYAFSMEISEFTKREGCRMIQNSPDHLCDYCRQTTWDEHMEEEEKSKCCGKPEASIDDSEDAIIVEKD</sequence>
<dbReference type="EMBL" id="JBBPBN010000004">
    <property type="protein sequence ID" value="KAK9039500.1"/>
    <property type="molecule type" value="Genomic_DNA"/>
</dbReference>
<evidence type="ECO:0000256" key="1">
    <source>
        <dbReference type="SAM" id="MobiDB-lite"/>
    </source>
</evidence>
<dbReference type="Pfam" id="PF01693">
    <property type="entry name" value="Cauli_VI"/>
    <property type="match status" value="1"/>
</dbReference>
<accession>A0ABR2TQD1</accession>
<evidence type="ECO:0000313" key="3">
    <source>
        <dbReference type="EMBL" id="KAK9039500.1"/>
    </source>
</evidence>
<feature type="compositionally biased region" description="Polar residues" evidence="1">
    <location>
        <begin position="64"/>
        <end position="80"/>
    </location>
</feature>
<name>A0ABR2TQD1_9ROSI</name>
<protein>
    <recommendedName>
        <fullName evidence="2">Ribonuclease H1 N-terminal domain-containing protein</fullName>
    </recommendedName>
</protein>
<keyword evidence="4" id="KW-1185">Reference proteome</keyword>
<evidence type="ECO:0000313" key="4">
    <source>
        <dbReference type="Proteomes" id="UP001396334"/>
    </source>
</evidence>
<proteinExistence type="predicted"/>
<dbReference type="InterPro" id="IPR009027">
    <property type="entry name" value="Ribosomal_bL9/RNase_H1_N"/>
</dbReference>
<gene>
    <name evidence="3" type="ORF">V6N11_014700</name>
</gene>
<feature type="compositionally biased region" description="Basic and acidic residues" evidence="1">
    <location>
        <begin position="81"/>
        <end position="94"/>
    </location>
</feature>
<feature type="region of interest" description="Disordered" evidence="1">
    <location>
        <begin position="58"/>
        <end position="102"/>
    </location>
</feature>
<dbReference type="Gene3D" id="3.40.970.10">
    <property type="entry name" value="Ribonuclease H1, N-terminal domain"/>
    <property type="match status" value="1"/>
</dbReference>
<evidence type="ECO:0000259" key="2">
    <source>
        <dbReference type="Pfam" id="PF01693"/>
    </source>
</evidence>
<feature type="domain" description="Ribonuclease H1 N-terminal" evidence="2">
    <location>
        <begin position="114"/>
        <end position="155"/>
    </location>
</feature>
<organism evidence="3 4">
    <name type="scientific">Hibiscus sabdariffa</name>
    <name type="common">roselle</name>
    <dbReference type="NCBI Taxonomy" id="183260"/>
    <lineage>
        <taxon>Eukaryota</taxon>
        <taxon>Viridiplantae</taxon>
        <taxon>Streptophyta</taxon>
        <taxon>Embryophyta</taxon>
        <taxon>Tracheophyta</taxon>
        <taxon>Spermatophyta</taxon>
        <taxon>Magnoliopsida</taxon>
        <taxon>eudicotyledons</taxon>
        <taxon>Gunneridae</taxon>
        <taxon>Pentapetalae</taxon>
        <taxon>rosids</taxon>
        <taxon>malvids</taxon>
        <taxon>Malvales</taxon>
        <taxon>Malvaceae</taxon>
        <taxon>Malvoideae</taxon>
        <taxon>Hibiscus</taxon>
    </lineage>
</organism>
<dbReference type="Proteomes" id="UP001396334">
    <property type="component" value="Unassembled WGS sequence"/>
</dbReference>